<evidence type="ECO:0000256" key="1">
    <source>
        <dbReference type="SAM" id="SignalP"/>
    </source>
</evidence>
<accession>A0A6U3E070</accession>
<proteinExistence type="predicted"/>
<feature type="signal peptide" evidence="1">
    <location>
        <begin position="1"/>
        <end position="16"/>
    </location>
</feature>
<keyword evidence="1" id="KW-0732">Signal</keyword>
<dbReference type="EMBL" id="HBHA01001241">
    <property type="protein sequence ID" value="CAD9579216.1"/>
    <property type="molecule type" value="Transcribed_RNA"/>
</dbReference>
<reference evidence="2" key="1">
    <citation type="submission" date="2021-01" db="EMBL/GenBank/DDBJ databases">
        <authorList>
            <person name="Corre E."/>
            <person name="Pelletier E."/>
            <person name="Niang G."/>
            <person name="Scheremetjew M."/>
            <person name="Finn R."/>
            <person name="Kale V."/>
            <person name="Holt S."/>
            <person name="Cochrane G."/>
            <person name="Meng A."/>
            <person name="Brown T."/>
            <person name="Cohen L."/>
        </authorList>
    </citation>
    <scope>NUCLEOTIDE SEQUENCE</scope>
    <source>
        <strain evidence="2">CCMP1258.1</strain>
    </source>
</reference>
<sequence>MAIVISIGFVLGLARAGILGPLCYCMCNSTFGRLFRCLYSLMNFLACGCLHCIISFAKETRSETNRFYLRTLLKRRHLSYSTACKILRKKRYLEMGGLELALKCIGVIRNEIIDKTSLCQDTSNLILEYADWRWTIAPNLVRYPSSLMVIPAPKTRSNYSREIGEGTGEILDSKSRHRAAFMFSLPTFDRDTRGKKDGYDLVEQPNSEIKSNSKAAEIHSNTLSSIISLNHQSECFYTEVKQSTEAKALTEDIDQMHDQL</sequence>
<feature type="chain" id="PRO_5030160027" evidence="1">
    <location>
        <begin position="17"/>
        <end position="260"/>
    </location>
</feature>
<dbReference type="AlphaFoldDB" id="A0A6U3E070"/>
<name>A0A6U3E070_BIGNA</name>
<evidence type="ECO:0000313" key="2">
    <source>
        <dbReference type="EMBL" id="CAD9579216.1"/>
    </source>
</evidence>
<protein>
    <submittedName>
        <fullName evidence="2">Uncharacterized protein</fullName>
    </submittedName>
</protein>
<gene>
    <name evidence="2" type="ORF">BIGN1055_LOCUS795</name>
</gene>
<organism evidence="2">
    <name type="scientific">Bigelowiella natans</name>
    <name type="common">Pedinomonas minutissima</name>
    <name type="synonym">Chlorarachnion sp. (strain CCMP621)</name>
    <dbReference type="NCBI Taxonomy" id="227086"/>
    <lineage>
        <taxon>Eukaryota</taxon>
        <taxon>Sar</taxon>
        <taxon>Rhizaria</taxon>
        <taxon>Cercozoa</taxon>
        <taxon>Chlorarachniophyceae</taxon>
        <taxon>Bigelowiella</taxon>
    </lineage>
</organism>